<protein>
    <submittedName>
        <fullName evidence="2">Aste57867_22431 protein</fullName>
    </submittedName>
</protein>
<dbReference type="PANTHER" id="PTHR46586:SF3">
    <property type="entry name" value="ANKYRIN REPEAT-CONTAINING PROTEIN"/>
    <property type="match status" value="1"/>
</dbReference>
<dbReference type="InterPro" id="IPR002110">
    <property type="entry name" value="Ankyrin_rpt"/>
</dbReference>
<keyword evidence="3" id="KW-1185">Reference proteome</keyword>
<sequence>MHTLAVNAVLRSPDLLLTVASFQPGFHLDTLPLLAAGAHIPCFHTAWDFLPWPEIAQRVRPFYSRLVRCHALPRGAAHLISLLHVHKAMRARVFCAAVLFGNLPLLSALYDAATPFALGFPRSFVTNMAAANGHLSTLCFLADRGHPVTSETVDTAATEGHLHVLEWLHAHHHPTVTPTEYAMTGAAMHGHVLVLAFLHAMCPFGWTTHAMDNAAGNGHLDAVQFLHEKRREGCTTHAMDDAAWNGHVEVVQFLHVNRTEGCTVNAMDRAATHGHLGVVQLLHCHRSEGCTAKALDGAATNGHLDVVEWLVAHRTEGQLGTALQYATRNRHMKVAYFLDQQLASNNNHQVEIDQLFERSIETVQLS</sequence>
<dbReference type="EMBL" id="VJMH01007053">
    <property type="protein sequence ID" value="KAF0685732.1"/>
    <property type="molecule type" value="Genomic_DNA"/>
</dbReference>
<dbReference type="EMBL" id="CAADRA010007079">
    <property type="protein sequence ID" value="VFT99093.1"/>
    <property type="molecule type" value="Genomic_DNA"/>
</dbReference>
<dbReference type="Gene3D" id="1.25.40.20">
    <property type="entry name" value="Ankyrin repeat-containing domain"/>
    <property type="match status" value="1"/>
</dbReference>
<gene>
    <name evidence="2" type="primary">Aste57867_22431</name>
    <name evidence="1" type="ORF">As57867_022361</name>
    <name evidence="2" type="ORF">ASTE57867_22431</name>
</gene>
<dbReference type="OrthoDB" id="498371at2759"/>
<evidence type="ECO:0000313" key="3">
    <source>
        <dbReference type="Proteomes" id="UP000332933"/>
    </source>
</evidence>
<evidence type="ECO:0000313" key="1">
    <source>
        <dbReference type="EMBL" id="KAF0685732.1"/>
    </source>
</evidence>
<dbReference type="AlphaFoldDB" id="A0A485LKT2"/>
<dbReference type="Proteomes" id="UP000332933">
    <property type="component" value="Unassembled WGS sequence"/>
</dbReference>
<dbReference type="InterPro" id="IPR052050">
    <property type="entry name" value="SecEffector_AnkRepeat"/>
</dbReference>
<dbReference type="InterPro" id="IPR036770">
    <property type="entry name" value="Ankyrin_rpt-contain_sf"/>
</dbReference>
<name>A0A485LKT2_9STRA</name>
<dbReference type="SUPFAM" id="SSF48403">
    <property type="entry name" value="Ankyrin repeat"/>
    <property type="match status" value="1"/>
</dbReference>
<dbReference type="Pfam" id="PF13637">
    <property type="entry name" value="Ank_4"/>
    <property type="match status" value="1"/>
</dbReference>
<accession>A0A485LKT2</accession>
<dbReference type="Pfam" id="PF12796">
    <property type="entry name" value="Ank_2"/>
    <property type="match status" value="1"/>
</dbReference>
<reference evidence="1" key="2">
    <citation type="submission" date="2019-06" db="EMBL/GenBank/DDBJ databases">
        <title>Genomics analysis of Aphanomyces spp. identifies a new class of oomycete effector associated with host adaptation.</title>
        <authorList>
            <person name="Gaulin E."/>
        </authorList>
    </citation>
    <scope>NUCLEOTIDE SEQUENCE</scope>
    <source>
        <strain evidence="1">CBS 578.67</strain>
    </source>
</reference>
<reference evidence="2 3" key="1">
    <citation type="submission" date="2019-03" db="EMBL/GenBank/DDBJ databases">
        <authorList>
            <person name="Gaulin E."/>
            <person name="Dumas B."/>
        </authorList>
    </citation>
    <scope>NUCLEOTIDE SEQUENCE [LARGE SCALE GENOMIC DNA]</scope>
    <source>
        <strain evidence="2">CBS 568.67</strain>
    </source>
</reference>
<proteinExistence type="predicted"/>
<evidence type="ECO:0000313" key="2">
    <source>
        <dbReference type="EMBL" id="VFT99093.1"/>
    </source>
</evidence>
<organism evidence="2 3">
    <name type="scientific">Aphanomyces stellatus</name>
    <dbReference type="NCBI Taxonomy" id="120398"/>
    <lineage>
        <taxon>Eukaryota</taxon>
        <taxon>Sar</taxon>
        <taxon>Stramenopiles</taxon>
        <taxon>Oomycota</taxon>
        <taxon>Saprolegniomycetes</taxon>
        <taxon>Saprolegniales</taxon>
        <taxon>Verrucalvaceae</taxon>
        <taxon>Aphanomyces</taxon>
    </lineage>
</organism>
<dbReference type="PANTHER" id="PTHR46586">
    <property type="entry name" value="ANKYRIN REPEAT-CONTAINING PROTEIN"/>
    <property type="match status" value="1"/>
</dbReference>